<feature type="non-terminal residue" evidence="1">
    <location>
        <position position="79"/>
    </location>
</feature>
<dbReference type="AlphaFoldDB" id="A0A1A8K7F8"/>
<sequence length="79" mass="8084">PATGVTWIGKVNKAGGSGSVKLGKVVKLLPGLREPDEIQFMVGDAVLNELPLVCERADIQEAEVDGVVAVGGCGIRQAG</sequence>
<name>A0A1A8K7F8_NOTKU</name>
<proteinExistence type="predicted"/>
<reference evidence="1" key="1">
    <citation type="submission" date="2016-05" db="EMBL/GenBank/DDBJ databases">
        <authorList>
            <person name="Lavstsen T."/>
            <person name="Jespersen J.S."/>
        </authorList>
    </citation>
    <scope>NUCLEOTIDE SEQUENCE</scope>
    <source>
        <tissue evidence="1">Brain</tissue>
    </source>
</reference>
<protein>
    <submittedName>
        <fullName evidence="1">Uncharacterized protein</fullName>
    </submittedName>
</protein>
<dbReference type="EMBL" id="HAEE01007559">
    <property type="protein sequence ID" value="SBR27609.1"/>
    <property type="molecule type" value="Transcribed_RNA"/>
</dbReference>
<evidence type="ECO:0000313" key="1">
    <source>
        <dbReference type="EMBL" id="SBR27609.1"/>
    </source>
</evidence>
<feature type="non-terminal residue" evidence="1">
    <location>
        <position position="1"/>
    </location>
</feature>
<accession>A0A1A8K7F8</accession>
<organism evidence="1">
    <name type="scientific">Nothobranchius kuhntae</name>
    <name type="common">Beira killifish</name>
    <dbReference type="NCBI Taxonomy" id="321403"/>
    <lineage>
        <taxon>Eukaryota</taxon>
        <taxon>Metazoa</taxon>
        <taxon>Chordata</taxon>
        <taxon>Craniata</taxon>
        <taxon>Vertebrata</taxon>
        <taxon>Euteleostomi</taxon>
        <taxon>Actinopterygii</taxon>
        <taxon>Neopterygii</taxon>
        <taxon>Teleostei</taxon>
        <taxon>Neoteleostei</taxon>
        <taxon>Acanthomorphata</taxon>
        <taxon>Ovalentaria</taxon>
        <taxon>Atherinomorphae</taxon>
        <taxon>Cyprinodontiformes</taxon>
        <taxon>Nothobranchiidae</taxon>
        <taxon>Nothobranchius</taxon>
    </lineage>
</organism>
<reference evidence="1" key="2">
    <citation type="submission" date="2016-06" db="EMBL/GenBank/DDBJ databases">
        <title>The genome of a short-lived fish provides insights into sex chromosome evolution and the genetic control of aging.</title>
        <authorList>
            <person name="Reichwald K."/>
            <person name="Felder M."/>
            <person name="Petzold A."/>
            <person name="Koch P."/>
            <person name="Groth M."/>
            <person name="Platzer M."/>
        </authorList>
    </citation>
    <scope>NUCLEOTIDE SEQUENCE</scope>
    <source>
        <tissue evidence="1">Brain</tissue>
    </source>
</reference>
<gene>
    <name evidence="1" type="primary">Nfu_g_1_011700</name>
</gene>